<dbReference type="SUPFAM" id="SSF48097">
    <property type="entry name" value="Regulator of G-protein signaling, RGS"/>
    <property type="match status" value="1"/>
</dbReference>
<reference evidence="2" key="4">
    <citation type="submission" date="2025-09" db="UniProtKB">
        <authorList>
            <consortium name="Ensembl"/>
        </authorList>
    </citation>
    <scope>IDENTIFICATION</scope>
</reference>
<reference evidence="2" key="3">
    <citation type="submission" date="2025-08" db="UniProtKB">
        <authorList>
            <consortium name="Ensembl"/>
        </authorList>
    </citation>
    <scope>IDENTIFICATION</scope>
</reference>
<proteinExistence type="predicted"/>
<dbReference type="Ensembl" id="ENSCINT00000032200.1">
    <property type="protein sequence ID" value="ENSCINP00000036013.1"/>
    <property type="gene ID" value="ENSCING00000018552.1"/>
</dbReference>
<dbReference type="InterPro" id="IPR036305">
    <property type="entry name" value="RGS_sf"/>
</dbReference>
<dbReference type="InParanoid" id="H2Y278"/>
<feature type="compositionally biased region" description="Polar residues" evidence="1">
    <location>
        <begin position="32"/>
        <end position="50"/>
    </location>
</feature>
<feature type="region of interest" description="Disordered" evidence="1">
    <location>
        <begin position="26"/>
        <end position="50"/>
    </location>
</feature>
<dbReference type="HOGENOM" id="CLU_2297917_0_0_1"/>
<organism evidence="2 3">
    <name type="scientific">Ciona intestinalis</name>
    <name type="common">Transparent sea squirt</name>
    <name type="synonym">Ascidia intestinalis</name>
    <dbReference type="NCBI Taxonomy" id="7719"/>
    <lineage>
        <taxon>Eukaryota</taxon>
        <taxon>Metazoa</taxon>
        <taxon>Chordata</taxon>
        <taxon>Tunicata</taxon>
        <taxon>Ascidiacea</taxon>
        <taxon>Phlebobranchia</taxon>
        <taxon>Cionidae</taxon>
        <taxon>Ciona</taxon>
    </lineage>
</organism>
<reference evidence="3" key="1">
    <citation type="journal article" date="2002" name="Science">
        <title>The draft genome of Ciona intestinalis: insights into chordate and vertebrate origins.</title>
        <authorList>
            <person name="Dehal P."/>
            <person name="Satou Y."/>
            <person name="Campbell R.K."/>
            <person name="Chapman J."/>
            <person name="Degnan B."/>
            <person name="De Tomaso A."/>
            <person name="Davidson B."/>
            <person name="Di Gregorio A."/>
            <person name="Gelpke M."/>
            <person name="Goodstein D.M."/>
            <person name="Harafuji N."/>
            <person name="Hastings K.E."/>
            <person name="Ho I."/>
            <person name="Hotta K."/>
            <person name="Huang W."/>
            <person name="Kawashima T."/>
            <person name="Lemaire P."/>
            <person name="Martinez D."/>
            <person name="Meinertzhagen I.A."/>
            <person name="Necula S."/>
            <person name="Nonaka M."/>
            <person name="Putnam N."/>
            <person name="Rash S."/>
            <person name="Saiga H."/>
            <person name="Satake M."/>
            <person name="Terry A."/>
            <person name="Yamada L."/>
            <person name="Wang H.G."/>
            <person name="Awazu S."/>
            <person name="Azumi K."/>
            <person name="Boore J."/>
            <person name="Branno M."/>
            <person name="Chin-Bow S."/>
            <person name="DeSantis R."/>
            <person name="Doyle S."/>
            <person name="Francino P."/>
            <person name="Keys D.N."/>
            <person name="Haga S."/>
            <person name="Hayashi H."/>
            <person name="Hino K."/>
            <person name="Imai K.S."/>
            <person name="Inaba K."/>
            <person name="Kano S."/>
            <person name="Kobayashi K."/>
            <person name="Kobayashi M."/>
            <person name="Lee B.I."/>
            <person name="Makabe K.W."/>
            <person name="Manohar C."/>
            <person name="Matassi G."/>
            <person name="Medina M."/>
            <person name="Mochizuki Y."/>
            <person name="Mount S."/>
            <person name="Morishita T."/>
            <person name="Miura S."/>
            <person name="Nakayama A."/>
            <person name="Nishizaka S."/>
            <person name="Nomoto H."/>
            <person name="Ohta F."/>
            <person name="Oishi K."/>
            <person name="Rigoutsos I."/>
            <person name="Sano M."/>
            <person name="Sasaki A."/>
            <person name="Sasakura Y."/>
            <person name="Shoguchi E."/>
            <person name="Shin-i T."/>
            <person name="Spagnuolo A."/>
            <person name="Stainier D."/>
            <person name="Suzuki M.M."/>
            <person name="Tassy O."/>
            <person name="Takatori N."/>
            <person name="Tokuoka M."/>
            <person name="Yagi K."/>
            <person name="Yoshizaki F."/>
            <person name="Wada S."/>
            <person name="Zhang C."/>
            <person name="Hyatt P.D."/>
            <person name="Larimer F."/>
            <person name="Detter C."/>
            <person name="Doggett N."/>
            <person name="Glavina T."/>
            <person name="Hawkins T."/>
            <person name="Richardson P."/>
            <person name="Lucas S."/>
            <person name="Kohara Y."/>
            <person name="Levine M."/>
            <person name="Satoh N."/>
            <person name="Rokhsar D.S."/>
        </authorList>
    </citation>
    <scope>NUCLEOTIDE SEQUENCE [LARGE SCALE GENOMIC DNA]</scope>
</reference>
<reference evidence="2" key="2">
    <citation type="journal article" date="2008" name="Genome Biol.">
        <title>Improved genome assembly and evidence-based global gene model set for the chordate Ciona intestinalis: new insight into intron and operon populations.</title>
        <authorList>
            <person name="Satou Y."/>
            <person name="Mineta K."/>
            <person name="Ogasawara M."/>
            <person name="Sasakura Y."/>
            <person name="Shoguchi E."/>
            <person name="Ueno K."/>
            <person name="Yamada L."/>
            <person name="Matsumoto J."/>
            <person name="Wasserscheid J."/>
            <person name="Dewar K."/>
            <person name="Wiley G.B."/>
            <person name="Macmil S.L."/>
            <person name="Roe B.A."/>
            <person name="Zeller R.W."/>
            <person name="Hastings K.E."/>
            <person name="Lemaire P."/>
            <person name="Lindquist E."/>
            <person name="Endo T."/>
            <person name="Hotta K."/>
            <person name="Inaba K."/>
        </authorList>
    </citation>
    <scope>NUCLEOTIDE SEQUENCE [LARGE SCALE GENOMIC DNA]</scope>
    <source>
        <strain evidence="2">wild type</strain>
    </source>
</reference>
<evidence type="ECO:0000313" key="2">
    <source>
        <dbReference type="Ensembl" id="ENSCINP00000036013.1"/>
    </source>
</evidence>
<dbReference type="Proteomes" id="UP000008144">
    <property type="component" value="Chromosome 1"/>
</dbReference>
<evidence type="ECO:0008006" key="4">
    <source>
        <dbReference type="Google" id="ProtNLM"/>
    </source>
</evidence>
<name>H2Y278_CIOIN</name>
<evidence type="ECO:0000313" key="3">
    <source>
        <dbReference type="Proteomes" id="UP000008144"/>
    </source>
</evidence>
<accession>H2Y278</accession>
<dbReference type="AlphaFoldDB" id="H2Y278"/>
<dbReference type="Gene3D" id="1.10.196.10">
    <property type="match status" value="1"/>
</dbReference>
<protein>
    <recommendedName>
        <fullName evidence="4">RGS domain-containing protein</fullName>
    </recommendedName>
</protein>
<sequence length="101" mass="11120">MQNGVHCGFKGQDTIKKNSLGEDLDEVAGESRLSTRSSLSGKSGISATPSLTQERWKRSLCSLLNDCEGVKAFQTYLQECDQEITLICLLALKGFRNFGMK</sequence>
<evidence type="ECO:0000256" key="1">
    <source>
        <dbReference type="SAM" id="MobiDB-lite"/>
    </source>
</evidence>
<dbReference type="EMBL" id="EAAA01000208">
    <property type="status" value="NOT_ANNOTATED_CDS"/>
    <property type="molecule type" value="Genomic_DNA"/>
</dbReference>
<keyword evidence="3" id="KW-1185">Reference proteome</keyword>
<dbReference type="InterPro" id="IPR024066">
    <property type="entry name" value="RGS_subdom1/3"/>
</dbReference>